<feature type="transmembrane region" description="Helical" evidence="1">
    <location>
        <begin position="33"/>
        <end position="53"/>
    </location>
</feature>
<keyword evidence="1" id="KW-1133">Transmembrane helix</keyword>
<evidence type="ECO:0000313" key="3">
    <source>
        <dbReference type="Proteomes" id="UP000248706"/>
    </source>
</evidence>
<protein>
    <submittedName>
        <fullName evidence="2">Uncharacterized protein</fullName>
    </submittedName>
</protein>
<feature type="transmembrane region" description="Helical" evidence="1">
    <location>
        <begin position="149"/>
        <end position="169"/>
    </location>
</feature>
<keyword evidence="1" id="KW-0812">Transmembrane</keyword>
<dbReference type="EMBL" id="MCIF01000002">
    <property type="protein sequence ID" value="RAQ96182.1"/>
    <property type="molecule type" value="Genomic_DNA"/>
</dbReference>
<evidence type="ECO:0000313" key="2">
    <source>
        <dbReference type="EMBL" id="RAQ96182.1"/>
    </source>
</evidence>
<dbReference type="RefSeq" id="WP_112429546.1">
    <property type="nucleotide sequence ID" value="NZ_MCIF01000002.1"/>
</dbReference>
<reference evidence="2 3" key="1">
    <citation type="submission" date="2016-08" db="EMBL/GenBank/DDBJ databases">
        <title>Analysis of Carbohydrate Active Enzymes in Thermogemmatispora T81 Reveals Carbohydrate Degradation Ability.</title>
        <authorList>
            <person name="Tomazini A."/>
            <person name="Lal S."/>
            <person name="Stott M."/>
            <person name="Henrissat B."/>
            <person name="Polikarpov I."/>
            <person name="Sparling R."/>
            <person name="Levin D.B."/>
        </authorList>
    </citation>
    <scope>NUCLEOTIDE SEQUENCE [LARGE SCALE GENOMIC DNA]</scope>
    <source>
        <strain evidence="2 3">T81</strain>
    </source>
</reference>
<feature type="transmembrane region" description="Helical" evidence="1">
    <location>
        <begin position="73"/>
        <end position="93"/>
    </location>
</feature>
<dbReference type="AlphaFoldDB" id="A0A328VJ50"/>
<evidence type="ECO:0000256" key="1">
    <source>
        <dbReference type="SAM" id="Phobius"/>
    </source>
</evidence>
<proteinExistence type="predicted"/>
<organism evidence="2 3">
    <name type="scientific">Thermogemmatispora tikiterensis</name>
    <dbReference type="NCBI Taxonomy" id="1825093"/>
    <lineage>
        <taxon>Bacteria</taxon>
        <taxon>Bacillati</taxon>
        <taxon>Chloroflexota</taxon>
        <taxon>Ktedonobacteria</taxon>
        <taxon>Thermogemmatisporales</taxon>
        <taxon>Thermogemmatisporaceae</taxon>
        <taxon>Thermogemmatispora</taxon>
    </lineage>
</organism>
<feature type="transmembrane region" description="Helical" evidence="1">
    <location>
        <begin position="6"/>
        <end position="24"/>
    </location>
</feature>
<gene>
    <name evidence="2" type="ORF">A4R35_11620</name>
</gene>
<name>A0A328VJ50_9CHLR</name>
<dbReference type="OrthoDB" id="156743at2"/>
<dbReference type="Proteomes" id="UP000248706">
    <property type="component" value="Unassembled WGS sequence"/>
</dbReference>
<keyword evidence="3" id="KW-1185">Reference proteome</keyword>
<accession>A0A328VJ50</accession>
<comment type="caution">
    <text evidence="2">The sequence shown here is derived from an EMBL/GenBank/DDBJ whole genome shotgun (WGS) entry which is preliminary data.</text>
</comment>
<feature type="transmembrane region" description="Helical" evidence="1">
    <location>
        <begin position="105"/>
        <end position="129"/>
    </location>
</feature>
<keyword evidence="1" id="KW-0472">Membrane</keyword>
<sequence length="177" mass="19481">MEWHLTLQTALFILLVPVFLWLGYRRGWRRELFLLPFVLGAVLFLILNVGRGLTQFLTQLFVDQPGINPSPRAVTIVTVLCLAGIIAAGYLLGNRLFPKPSAPQDRVLGLGPALITGCVAVFYLTTLVFPQTQAVMLGQGFILLDQYHLGYYALALFIIIAVVVVIRLVSASAGKKK</sequence>